<evidence type="ECO:0000256" key="3">
    <source>
        <dbReference type="ARBA" id="ARBA00022989"/>
    </source>
</evidence>
<evidence type="ECO:0000256" key="6">
    <source>
        <dbReference type="SAM" id="Phobius"/>
    </source>
</evidence>
<dbReference type="GO" id="GO:0016020">
    <property type="term" value="C:membrane"/>
    <property type="evidence" value="ECO:0007669"/>
    <property type="project" value="UniProtKB-SubCell"/>
</dbReference>
<keyword evidence="8" id="KW-1185">Reference proteome</keyword>
<keyword evidence="4 6" id="KW-0472">Membrane</keyword>
<name>A0A934R3X5_9BACT</name>
<feature type="transmembrane region" description="Helical" evidence="6">
    <location>
        <begin position="192"/>
        <end position="208"/>
    </location>
</feature>
<dbReference type="EMBL" id="JAENIK010000004">
    <property type="protein sequence ID" value="MBK1814825.1"/>
    <property type="molecule type" value="Genomic_DNA"/>
</dbReference>
<dbReference type="AlphaFoldDB" id="A0A934R3X5"/>
<accession>A0A934R3X5</accession>
<organism evidence="7 8">
    <name type="scientific">Luteolibacter yonseiensis</name>
    <dbReference type="NCBI Taxonomy" id="1144680"/>
    <lineage>
        <taxon>Bacteria</taxon>
        <taxon>Pseudomonadati</taxon>
        <taxon>Verrucomicrobiota</taxon>
        <taxon>Verrucomicrobiia</taxon>
        <taxon>Verrucomicrobiales</taxon>
        <taxon>Verrucomicrobiaceae</taxon>
        <taxon>Luteolibacter</taxon>
    </lineage>
</organism>
<dbReference type="Proteomes" id="UP000600139">
    <property type="component" value="Unassembled WGS sequence"/>
</dbReference>
<feature type="coiled-coil region" evidence="5">
    <location>
        <begin position="75"/>
        <end position="102"/>
    </location>
</feature>
<keyword evidence="3 6" id="KW-1133">Transmembrane helix</keyword>
<evidence type="ECO:0000256" key="5">
    <source>
        <dbReference type="SAM" id="Coils"/>
    </source>
</evidence>
<dbReference type="InterPro" id="IPR002523">
    <property type="entry name" value="MgTranspt_CorA/ZnTranspt_ZntB"/>
</dbReference>
<sequence>MEKAVYIPKTWALPDSIRKRLGESVGKQRLMNEEGHLLLLLHQVPRAEDDEVRTAVVIWRNPAGEWKSAPAAGGLTGLEAHIASYRTAIHQLDEEVEAAKTARQYFEIMRRMHPLQRATRSMLEVVQATRQALPDDTRIINMRDQAADLERGIELVAADAKAGMEFTVAESATQQAHAADVANEEARRLNRLAAFFLPLATLVAVFGMNPPETLYNQTGFWTVLAAGVMLGFFVHAVVGRRNRNNR</sequence>
<dbReference type="RefSeq" id="WP_200349775.1">
    <property type="nucleotide sequence ID" value="NZ_BAABHZ010000010.1"/>
</dbReference>
<feature type="transmembrane region" description="Helical" evidence="6">
    <location>
        <begin position="220"/>
        <end position="238"/>
    </location>
</feature>
<evidence type="ECO:0000313" key="7">
    <source>
        <dbReference type="EMBL" id="MBK1814825.1"/>
    </source>
</evidence>
<keyword evidence="5" id="KW-0175">Coiled coil</keyword>
<proteinExistence type="predicted"/>
<comment type="caution">
    <text evidence="7">The sequence shown here is derived from an EMBL/GenBank/DDBJ whole genome shotgun (WGS) entry which is preliminary data.</text>
</comment>
<dbReference type="Pfam" id="PF01544">
    <property type="entry name" value="CorA"/>
    <property type="match status" value="1"/>
</dbReference>
<evidence type="ECO:0000256" key="1">
    <source>
        <dbReference type="ARBA" id="ARBA00004141"/>
    </source>
</evidence>
<evidence type="ECO:0008006" key="9">
    <source>
        <dbReference type="Google" id="ProtNLM"/>
    </source>
</evidence>
<reference evidence="7" key="1">
    <citation type="submission" date="2021-01" db="EMBL/GenBank/DDBJ databases">
        <title>Modified the classification status of verrucomicrobia.</title>
        <authorList>
            <person name="Feng X."/>
        </authorList>
    </citation>
    <scope>NUCLEOTIDE SEQUENCE</scope>
    <source>
        <strain evidence="7">JCM 18052</strain>
    </source>
</reference>
<evidence type="ECO:0000313" key="8">
    <source>
        <dbReference type="Proteomes" id="UP000600139"/>
    </source>
</evidence>
<dbReference type="Gene3D" id="1.20.58.340">
    <property type="entry name" value="Magnesium transport protein CorA, transmembrane region"/>
    <property type="match status" value="1"/>
</dbReference>
<protein>
    <recommendedName>
        <fullName evidence="9">CorA-like Mg2+ transporter protein</fullName>
    </recommendedName>
</protein>
<evidence type="ECO:0000256" key="4">
    <source>
        <dbReference type="ARBA" id="ARBA00023136"/>
    </source>
</evidence>
<evidence type="ECO:0000256" key="2">
    <source>
        <dbReference type="ARBA" id="ARBA00022692"/>
    </source>
</evidence>
<dbReference type="GO" id="GO:0046873">
    <property type="term" value="F:metal ion transmembrane transporter activity"/>
    <property type="evidence" value="ECO:0007669"/>
    <property type="project" value="InterPro"/>
</dbReference>
<gene>
    <name evidence="7" type="ORF">JIN84_04315</name>
</gene>
<comment type="subcellular location">
    <subcellularLocation>
        <location evidence="1">Membrane</location>
        <topology evidence="1">Multi-pass membrane protein</topology>
    </subcellularLocation>
</comment>
<keyword evidence="2 6" id="KW-0812">Transmembrane</keyword>
<dbReference type="SUPFAM" id="SSF144083">
    <property type="entry name" value="Magnesium transport protein CorA, transmembrane region"/>
    <property type="match status" value="1"/>
</dbReference>
<dbReference type="InterPro" id="IPR045863">
    <property type="entry name" value="CorA_TM1_TM2"/>
</dbReference>